<dbReference type="Gene3D" id="1.20.1070.10">
    <property type="entry name" value="Rhodopsin 7-helix transmembrane proteins"/>
    <property type="match status" value="1"/>
</dbReference>
<evidence type="ECO:0000259" key="8">
    <source>
        <dbReference type="PROSITE" id="PS50262"/>
    </source>
</evidence>
<dbReference type="OrthoDB" id="10011262at2759"/>
<feature type="transmembrane region" description="Helical" evidence="7">
    <location>
        <begin position="65"/>
        <end position="85"/>
    </location>
</feature>
<dbReference type="InterPro" id="IPR019427">
    <property type="entry name" value="7TM_GPCR_serpentine_rcpt_Srw"/>
</dbReference>
<dbReference type="GO" id="GO:0016020">
    <property type="term" value="C:membrane"/>
    <property type="evidence" value="ECO:0007669"/>
    <property type="project" value="UniProtKB-SubCell"/>
</dbReference>
<evidence type="ECO:0000256" key="3">
    <source>
        <dbReference type="ARBA" id="ARBA00022692"/>
    </source>
</evidence>
<dbReference type="CDD" id="cd14978">
    <property type="entry name" value="7tmA_FMRFamide_R-like"/>
    <property type="match status" value="1"/>
</dbReference>
<evidence type="ECO:0000256" key="6">
    <source>
        <dbReference type="SAM" id="MobiDB-lite"/>
    </source>
</evidence>
<evidence type="ECO:0000256" key="4">
    <source>
        <dbReference type="ARBA" id="ARBA00022989"/>
    </source>
</evidence>
<organism evidence="9 10">
    <name type="scientific">Folsomia candida</name>
    <name type="common">Springtail</name>
    <dbReference type="NCBI Taxonomy" id="158441"/>
    <lineage>
        <taxon>Eukaryota</taxon>
        <taxon>Metazoa</taxon>
        <taxon>Ecdysozoa</taxon>
        <taxon>Arthropoda</taxon>
        <taxon>Hexapoda</taxon>
        <taxon>Collembola</taxon>
        <taxon>Entomobryomorpha</taxon>
        <taxon>Isotomoidea</taxon>
        <taxon>Isotomidae</taxon>
        <taxon>Proisotominae</taxon>
        <taxon>Folsomia</taxon>
    </lineage>
</organism>
<dbReference type="PANTHER" id="PTHR46641:SF22">
    <property type="entry name" value="PROCTOLIN RECEPTOR, ISOFORM A"/>
    <property type="match status" value="1"/>
</dbReference>
<dbReference type="EMBL" id="LNIX01000004">
    <property type="protein sequence ID" value="OXA56156.1"/>
    <property type="molecule type" value="Genomic_DNA"/>
</dbReference>
<accession>A0A226EHQ7</accession>
<evidence type="ECO:0000256" key="2">
    <source>
        <dbReference type="ARBA" id="ARBA00010663"/>
    </source>
</evidence>
<comment type="caution">
    <text evidence="9">The sequence shown here is derived from an EMBL/GenBank/DDBJ whole genome shotgun (WGS) entry which is preliminary data.</text>
</comment>
<reference evidence="9 10" key="1">
    <citation type="submission" date="2015-12" db="EMBL/GenBank/DDBJ databases">
        <title>The genome of Folsomia candida.</title>
        <authorList>
            <person name="Faddeeva A."/>
            <person name="Derks M.F."/>
            <person name="Anvar Y."/>
            <person name="Smit S."/>
            <person name="Van Straalen N."/>
            <person name="Roelofs D."/>
        </authorList>
    </citation>
    <scope>NUCLEOTIDE SEQUENCE [LARGE SCALE GENOMIC DNA]</scope>
    <source>
        <strain evidence="9 10">VU population</strain>
        <tissue evidence="9">Whole body</tissue>
    </source>
</reference>
<dbReference type="GO" id="GO:0008528">
    <property type="term" value="F:G protein-coupled peptide receptor activity"/>
    <property type="evidence" value="ECO:0007669"/>
    <property type="project" value="InterPro"/>
</dbReference>
<evidence type="ECO:0000256" key="5">
    <source>
        <dbReference type="ARBA" id="ARBA00023136"/>
    </source>
</evidence>
<sequence>MMDSNEMGYHFGSEGHPNLDNFTLGGPDIINLTGVSLGDADFVEDGAISWEESFRDLSRFWVQRVLVPIVVIVGVLGNLVTIYILTRRPMRSSTNVYLCALAVSDLMFLLFSFSMSWRFYPGVETIWMYFWYLPFGFWLTDAASSTSVWLTVSFTIERYIAVCFPLRGKVLCTEERAVKVAIGVYLICFAVTSPTPFEWTAATVANSTNSFNETIYRLEPTEFGKNEMYRLIYHWFSSIFFIFLPVVILAIFNFFLIQAVRHSRDLRKTMTDQHQNSSVRHIQAIRQENRITIILISVVIVFLVCQSPTAIVLIYTSIKLVDYSSSEGFLLLGLGNIFNLLVAINASINFLLYTALSDKYRKYFLAFFPCLRKSRMGRQTNHVNNFDGNPYEMDTMNTTLSLSRGASLYSSARNSPYLGRDGGSHVNNAALRRAATSPRSPMSNNRLDVSPGGRKNIHITMQDGKVPLIQVDQV</sequence>
<feature type="transmembrane region" description="Helical" evidence="7">
    <location>
        <begin position="328"/>
        <end position="352"/>
    </location>
</feature>
<feature type="compositionally biased region" description="Polar residues" evidence="6">
    <location>
        <begin position="437"/>
        <end position="447"/>
    </location>
</feature>
<gene>
    <name evidence="9" type="ORF">Fcan01_09779</name>
</gene>
<evidence type="ECO:0000313" key="10">
    <source>
        <dbReference type="Proteomes" id="UP000198287"/>
    </source>
</evidence>
<dbReference type="InterPro" id="IPR052954">
    <property type="entry name" value="GPCR-Ligand_Int"/>
</dbReference>
<feature type="region of interest" description="Disordered" evidence="6">
    <location>
        <begin position="433"/>
        <end position="454"/>
    </location>
</feature>
<dbReference type="InterPro" id="IPR017452">
    <property type="entry name" value="GPCR_Rhodpsn_7TM"/>
</dbReference>
<comment type="similarity">
    <text evidence="2">Belongs to the G-protein coupled receptor 1 family.</text>
</comment>
<comment type="subcellular location">
    <subcellularLocation>
        <location evidence="1">Membrane</location>
    </subcellularLocation>
</comment>
<keyword evidence="4 7" id="KW-1133">Transmembrane helix</keyword>
<feature type="transmembrane region" description="Helical" evidence="7">
    <location>
        <begin position="97"/>
        <end position="117"/>
    </location>
</feature>
<dbReference type="PROSITE" id="PS50262">
    <property type="entry name" value="G_PROTEIN_RECEP_F1_2"/>
    <property type="match status" value="1"/>
</dbReference>
<feature type="transmembrane region" description="Helical" evidence="7">
    <location>
        <begin position="177"/>
        <end position="197"/>
    </location>
</feature>
<evidence type="ECO:0000256" key="7">
    <source>
        <dbReference type="SAM" id="Phobius"/>
    </source>
</evidence>
<dbReference type="PRINTS" id="PR00237">
    <property type="entry name" value="GPCRRHODOPSN"/>
</dbReference>
<feature type="transmembrane region" description="Helical" evidence="7">
    <location>
        <begin position="129"/>
        <end position="156"/>
    </location>
</feature>
<dbReference type="Proteomes" id="UP000198287">
    <property type="component" value="Unassembled WGS sequence"/>
</dbReference>
<protein>
    <submittedName>
        <fullName evidence="9">FMRFamide receptor</fullName>
    </submittedName>
</protein>
<dbReference type="AlphaFoldDB" id="A0A226EHQ7"/>
<keyword evidence="9" id="KW-0675">Receptor</keyword>
<evidence type="ECO:0000313" key="9">
    <source>
        <dbReference type="EMBL" id="OXA56156.1"/>
    </source>
</evidence>
<keyword evidence="5 7" id="KW-0472">Membrane</keyword>
<name>A0A226EHQ7_FOLCA</name>
<feature type="transmembrane region" description="Helical" evidence="7">
    <location>
        <begin position="232"/>
        <end position="257"/>
    </location>
</feature>
<keyword evidence="10" id="KW-1185">Reference proteome</keyword>
<dbReference type="SMART" id="SM01381">
    <property type="entry name" value="7TM_GPCR_Srsx"/>
    <property type="match status" value="1"/>
</dbReference>
<dbReference type="PANTHER" id="PTHR46641">
    <property type="entry name" value="FMRFAMIDE RECEPTOR-RELATED"/>
    <property type="match status" value="1"/>
</dbReference>
<dbReference type="SUPFAM" id="SSF81321">
    <property type="entry name" value="Family A G protein-coupled receptor-like"/>
    <property type="match status" value="1"/>
</dbReference>
<evidence type="ECO:0000256" key="1">
    <source>
        <dbReference type="ARBA" id="ARBA00004370"/>
    </source>
</evidence>
<dbReference type="OMA" id="KYHCEIY"/>
<dbReference type="Pfam" id="PF10324">
    <property type="entry name" value="7TM_GPCR_Srw"/>
    <property type="match status" value="1"/>
</dbReference>
<feature type="transmembrane region" description="Helical" evidence="7">
    <location>
        <begin position="291"/>
        <end position="316"/>
    </location>
</feature>
<dbReference type="InterPro" id="IPR000276">
    <property type="entry name" value="GPCR_Rhodpsn"/>
</dbReference>
<feature type="domain" description="G-protein coupled receptors family 1 profile" evidence="8">
    <location>
        <begin position="77"/>
        <end position="353"/>
    </location>
</feature>
<keyword evidence="3 7" id="KW-0812">Transmembrane</keyword>
<proteinExistence type="inferred from homology"/>